<feature type="transmembrane region" description="Helical" evidence="7">
    <location>
        <begin position="109"/>
        <end position="126"/>
    </location>
</feature>
<dbReference type="GO" id="GO:0005886">
    <property type="term" value="C:plasma membrane"/>
    <property type="evidence" value="ECO:0007669"/>
    <property type="project" value="UniProtKB-SubCell"/>
</dbReference>
<feature type="non-terminal residue" evidence="8">
    <location>
        <position position="1"/>
    </location>
</feature>
<proteinExistence type="predicted"/>
<accession>A0A382DFR3</accession>
<evidence type="ECO:0000256" key="3">
    <source>
        <dbReference type="ARBA" id="ARBA00022475"/>
    </source>
</evidence>
<evidence type="ECO:0000256" key="6">
    <source>
        <dbReference type="ARBA" id="ARBA00023136"/>
    </source>
</evidence>
<dbReference type="PANTHER" id="PTHR30269">
    <property type="entry name" value="TRANSMEMBRANE PROTEIN YFCA"/>
    <property type="match status" value="1"/>
</dbReference>
<sequence length="256" mass="28230">VDLLKDLIFNVPDLTILEFYILCLSSFLTATVTASFGLGGGSLLILIMVSIMNPLVIIPIHAIIQMSSNSTRAILLRENVNLTYMLPFVLGSLIGVSIAAIIIIDLSKYLLQSFIGIFILYSLYFPKAQNIKISNMKIGILGLISSFLTMFVGGTGPLIAPFVRSFESDRKTTVGTQAVFMTLQHGIKIITFLFLGFSFLSYLSLILAMIMFGIIGTWIGKKILVSMPEKLFGNIFNLILTILAVRLLFEGLKQFI</sequence>
<evidence type="ECO:0000256" key="7">
    <source>
        <dbReference type="SAM" id="Phobius"/>
    </source>
</evidence>
<dbReference type="PANTHER" id="PTHR30269:SF37">
    <property type="entry name" value="MEMBRANE TRANSPORTER PROTEIN"/>
    <property type="match status" value="1"/>
</dbReference>
<evidence type="ECO:0000256" key="4">
    <source>
        <dbReference type="ARBA" id="ARBA00022692"/>
    </source>
</evidence>
<evidence type="ECO:0008006" key="9">
    <source>
        <dbReference type="Google" id="ProtNLM"/>
    </source>
</evidence>
<dbReference type="EMBL" id="UINC01038876">
    <property type="protein sequence ID" value="SVB36521.1"/>
    <property type="molecule type" value="Genomic_DNA"/>
</dbReference>
<organism evidence="8">
    <name type="scientific">marine metagenome</name>
    <dbReference type="NCBI Taxonomy" id="408172"/>
    <lineage>
        <taxon>unclassified sequences</taxon>
        <taxon>metagenomes</taxon>
        <taxon>ecological metagenomes</taxon>
    </lineage>
</organism>
<evidence type="ECO:0000313" key="8">
    <source>
        <dbReference type="EMBL" id="SVB36521.1"/>
    </source>
</evidence>
<gene>
    <name evidence="8" type="ORF">METZ01_LOCUS189375</name>
</gene>
<keyword evidence="5 7" id="KW-1133">Transmembrane helix</keyword>
<dbReference type="InterPro" id="IPR052017">
    <property type="entry name" value="TSUP"/>
</dbReference>
<comment type="subcellular location">
    <subcellularLocation>
        <location evidence="1">Cell membrane</location>
        <topology evidence="1">Multi-pass membrane protein</topology>
    </subcellularLocation>
</comment>
<dbReference type="InterPro" id="IPR002781">
    <property type="entry name" value="TM_pro_TauE-like"/>
</dbReference>
<name>A0A382DFR3_9ZZZZ</name>
<feature type="transmembrane region" description="Helical" evidence="7">
    <location>
        <begin position="84"/>
        <end position="103"/>
    </location>
</feature>
<feature type="transmembrane region" description="Helical" evidence="7">
    <location>
        <begin position="189"/>
        <end position="219"/>
    </location>
</feature>
<evidence type="ECO:0000256" key="1">
    <source>
        <dbReference type="ARBA" id="ARBA00004651"/>
    </source>
</evidence>
<keyword evidence="4 7" id="KW-0812">Transmembrane</keyword>
<keyword evidence="2" id="KW-0813">Transport</keyword>
<feature type="transmembrane region" description="Helical" evidence="7">
    <location>
        <begin position="138"/>
        <end position="160"/>
    </location>
</feature>
<feature type="transmembrane region" description="Helical" evidence="7">
    <location>
        <begin position="231"/>
        <end position="249"/>
    </location>
</feature>
<dbReference type="AlphaFoldDB" id="A0A382DFR3"/>
<protein>
    <recommendedName>
        <fullName evidence="9">Membrane transporter protein</fullName>
    </recommendedName>
</protein>
<evidence type="ECO:0000256" key="5">
    <source>
        <dbReference type="ARBA" id="ARBA00022989"/>
    </source>
</evidence>
<keyword evidence="3" id="KW-1003">Cell membrane</keyword>
<feature type="transmembrane region" description="Helical" evidence="7">
    <location>
        <begin position="44"/>
        <end position="64"/>
    </location>
</feature>
<dbReference type="Pfam" id="PF01925">
    <property type="entry name" value="TauE"/>
    <property type="match status" value="1"/>
</dbReference>
<keyword evidence="6 7" id="KW-0472">Membrane</keyword>
<evidence type="ECO:0000256" key="2">
    <source>
        <dbReference type="ARBA" id="ARBA00022448"/>
    </source>
</evidence>
<reference evidence="8" key="1">
    <citation type="submission" date="2018-05" db="EMBL/GenBank/DDBJ databases">
        <authorList>
            <person name="Lanie J.A."/>
            <person name="Ng W.-L."/>
            <person name="Kazmierczak K.M."/>
            <person name="Andrzejewski T.M."/>
            <person name="Davidsen T.M."/>
            <person name="Wayne K.J."/>
            <person name="Tettelin H."/>
            <person name="Glass J.I."/>
            <person name="Rusch D."/>
            <person name="Podicherti R."/>
            <person name="Tsui H.-C.T."/>
            <person name="Winkler M.E."/>
        </authorList>
    </citation>
    <scope>NUCLEOTIDE SEQUENCE</scope>
</reference>